<evidence type="ECO:0000313" key="1">
    <source>
        <dbReference type="EMBL" id="MFA9191911.1"/>
    </source>
</evidence>
<comment type="caution">
    <text evidence="1">The sequence shown here is derived from an EMBL/GenBank/DDBJ whole genome shotgun (WGS) entry which is preliminary data.</text>
</comment>
<organism evidence="1 2">
    <name type="scientific">Flavobacterium zubiriense</name>
    <dbReference type="NCBI Taxonomy" id="3138075"/>
    <lineage>
        <taxon>Bacteria</taxon>
        <taxon>Pseudomonadati</taxon>
        <taxon>Bacteroidota</taxon>
        <taxon>Flavobacteriia</taxon>
        <taxon>Flavobacteriales</taxon>
        <taxon>Flavobacteriaceae</taxon>
        <taxon>Flavobacterium</taxon>
    </lineage>
</organism>
<dbReference type="InterPro" id="IPR032286">
    <property type="entry name" value="DUF4837"/>
</dbReference>
<dbReference type="PROSITE" id="PS51257">
    <property type="entry name" value="PROKAR_LIPOPROTEIN"/>
    <property type="match status" value="1"/>
</dbReference>
<keyword evidence="2" id="KW-1185">Reference proteome</keyword>
<protein>
    <submittedName>
        <fullName evidence="1">DUF4837 family protein</fullName>
    </submittedName>
</protein>
<dbReference type="Proteomes" id="UP001574169">
    <property type="component" value="Unassembled WGS sequence"/>
</dbReference>
<gene>
    <name evidence="1" type="ORF">AAGV28_11090</name>
</gene>
<sequence length="341" mass="39532">MNRFHFILFFITIFFFSCKEETTNARKATGKINNISVIIDDLLWNGEIGDSIRNKFASPVIGLPQEEPLFNINQYPVKLMEGFMTDSRNIIVIKKDTKENFKIVKNQYASPQNVFHISGKAANDILCLIQKNAAEIIKTIHQTEIEEFQRINKKSLLGQKFFKENFNLNLDVPSNYQLMLQKDGFAWFKKEIISGNTSLLLYQVPMSSIENSNSKVSNIIKMRDSIGKLYIHGKELNTNMITEEAYAPYFFNIVLNYKKAYETKGTWELKNDFMSGPFINYAIVDKENDRILVLEGFCYSPSKEKRDLMLELEAIIKSVKINKKPLTKEKSKIMAMFENRD</sequence>
<dbReference type="Pfam" id="PF16125">
    <property type="entry name" value="DUF4837"/>
    <property type="match status" value="1"/>
</dbReference>
<proteinExistence type="predicted"/>
<evidence type="ECO:0000313" key="2">
    <source>
        <dbReference type="Proteomes" id="UP001574169"/>
    </source>
</evidence>
<reference evidence="1 2" key="1">
    <citation type="submission" date="2024-04" db="EMBL/GenBank/DDBJ databases">
        <title>New Clade of Flavobacterium.</title>
        <authorList>
            <person name="Matos L."/>
            <person name="Proenca D.N."/>
            <person name="Fransisco R.M."/>
            <person name="Chung A.P."/>
            <person name="Maccario L."/>
            <person name="Sorensen S.J."/>
            <person name="Morais P.V."/>
        </authorList>
    </citation>
    <scope>NUCLEOTIDE SEQUENCE [LARGE SCALE GENOMIC DNA]</scope>
    <source>
        <strain evidence="1 2">FZUC8N2.13</strain>
    </source>
</reference>
<dbReference type="EMBL" id="JBCFQL010000011">
    <property type="protein sequence ID" value="MFA9191911.1"/>
    <property type="molecule type" value="Genomic_DNA"/>
</dbReference>
<name>A0ABV4TG08_9FLAO</name>
<dbReference type="RefSeq" id="WP_373406878.1">
    <property type="nucleotide sequence ID" value="NZ_JBCFQL010000011.1"/>
</dbReference>
<accession>A0ABV4TG08</accession>